<reference evidence="1 2" key="1">
    <citation type="submission" date="2019-12" db="EMBL/GenBank/DDBJ databases">
        <authorList>
            <person name="Alioto T."/>
            <person name="Alioto T."/>
            <person name="Gomez Garrido J."/>
        </authorList>
    </citation>
    <scope>NUCLEOTIDE SEQUENCE [LARGE SCALE GENOMIC DNA]</scope>
</reference>
<name>A0A8S0VNE4_OLEEU</name>
<evidence type="ECO:0000313" key="2">
    <source>
        <dbReference type="Proteomes" id="UP000594638"/>
    </source>
</evidence>
<dbReference type="EMBL" id="CACTIH010009719">
    <property type="protein sequence ID" value="CAA3032853.1"/>
    <property type="molecule type" value="Genomic_DNA"/>
</dbReference>
<gene>
    <name evidence="1" type="ORF">OLEA9_A023753</name>
</gene>
<proteinExistence type="predicted"/>
<evidence type="ECO:0000313" key="1">
    <source>
        <dbReference type="EMBL" id="CAA3032853.1"/>
    </source>
</evidence>
<dbReference type="AlphaFoldDB" id="A0A8S0VNE4"/>
<sequence length="115" mass="13000">MILQLLLRPTVTGVRIEQTDELVPSVFREALSVTVTVGYHRLARRNENPVLMWIPLGVLARWWYWLGHAGKMVGGGRIYVSTRLRQETAKIRDIWVHVVSSQAVFRQAGSSSSTA</sequence>
<dbReference type="Gramene" id="OE9A023753T1">
    <property type="protein sequence ID" value="OE9A023753C1"/>
    <property type="gene ID" value="OE9A023753"/>
</dbReference>
<accession>A0A8S0VNE4</accession>
<organism evidence="1 2">
    <name type="scientific">Olea europaea subsp. europaea</name>
    <dbReference type="NCBI Taxonomy" id="158383"/>
    <lineage>
        <taxon>Eukaryota</taxon>
        <taxon>Viridiplantae</taxon>
        <taxon>Streptophyta</taxon>
        <taxon>Embryophyta</taxon>
        <taxon>Tracheophyta</taxon>
        <taxon>Spermatophyta</taxon>
        <taxon>Magnoliopsida</taxon>
        <taxon>eudicotyledons</taxon>
        <taxon>Gunneridae</taxon>
        <taxon>Pentapetalae</taxon>
        <taxon>asterids</taxon>
        <taxon>lamiids</taxon>
        <taxon>Lamiales</taxon>
        <taxon>Oleaceae</taxon>
        <taxon>Oleeae</taxon>
        <taxon>Olea</taxon>
    </lineage>
</organism>
<comment type="caution">
    <text evidence="1">The sequence shown here is derived from an EMBL/GenBank/DDBJ whole genome shotgun (WGS) entry which is preliminary data.</text>
</comment>
<protein>
    <submittedName>
        <fullName evidence="1">Uncharacterized protein</fullName>
    </submittedName>
</protein>
<dbReference type="Proteomes" id="UP000594638">
    <property type="component" value="Unassembled WGS sequence"/>
</dbReference>
<keyword evidence="2" id="KW-1185">Reference proteome</keyword>